<dbReference type="GO" id="GO:0005525">
    <property type="term" value="F:GTP binding"/>
    <property type="evidence" value="ECO:0007669"/>
    <property type="project" value="UniProtKB-KW"/>
</dbReference>
<evidence type="ECO:0000256" key="3">
    <source>
        <dbReference type="ARBA" id="ARBA00022540"/>
    </source>
</evidence>
<dbReference type="Gene3D" id="3.40.50.10050">
    <property type="entry name" value="Translation initiation factor IF- 2, domain 3"/>
    <property type="match status" value="1"/>
</dbReference>
<reference evidence="12" key="2">
    <citation type="journal article" date="2021" name="PeerJ">
        <title>Extensive microbial diversity within the chicken gut microbiome revealed by metagenomics and culture.</title>
        <authorList>
            <person name="Gilroy R."/>
            <person name="Ravi A."/>
            <person name="Getino M."/>
            <person name="Pursley I."/>
            <person name="Horton D.L."/>
            <person name="Alikhan N.F."/>
            <person name="Baker D."/>
            <person name="Gharbi K."/>
            <person name="Hall N."/>
            <person name="Watson M."/>
            <person name="Adriaenssens E.M."/>
            <person name="Foster-Nyarko E."/>
            <person name="Jarju S."/>
            <person name="Secka A."/>
            <person name="Antonio M."/>
            <person name="Oren A."/>
            <person name="Chaudhuri R.R."/>
            <person name="La Ragione R."/>
            <person name="Hildebrand F."/>
            <person name="Pallen M.J."/>
        </authorList>
    </citation>
    <scope>NUCLEOTIDE SEQUENCE</scope>
    <source>
        <strain evidence="12">23406</strain>
    </source>
</reference>
<evidence type="ECO:0000256" key="9">
    <source>
        <dbReference type="RuleBase" id="RU000644"/>
    </source>
</evidence>
<comment type="function">
    <text evidence="7 8 9">One of the essential components for the initiation of protein synthesis. Protects formylmethionyl-tRNA from spontaneous hydrolysis and promotes its binding to the 30S ribosomal subunits. Also involved in the hydrolysis of GTP during the formation of the 70S ribosomal complex.</text>
</comment>
<dbReference type="FunFam" id="3.40.50.300:FF:000019">
    <property type="entry name" value="Translation initiation factor IF-2"/>
    <property type="match status" value="1"/>
</dbReference>
<evidence type="ECO:0000256" key="4">
    <source>
        <dbReference type="ARBA" id="ARBA00022741"/>
    </source>
</evidence>
<dbReference type="SUPFAM" id="SSF52540">
    <property type="entry name" value="P-loop containing nucleoside triphosphate hydrolases"/>
    <property type="match status" value="1"/>
</dbReference>
<feature type="region of interest" description="Disordered" evidence="10">
    <location>
        <begin position="94"/>
        <end position="233"/>
    </location>
</feature>
<feature type="binding site" evidence="8">
    <location>
        <begin position="376"/>
        <end position="383"/>
    </location>
    <ligand>
        <name>GTP</name>
        <dbReference type="ChEBI" id="CHEBI:37565"/>
    </ligand>
</feature>
<protein>
    <recommendedName>
        <fullName evidence="2 8">Translation initiation factor IF-2</fullName>
    </recommendedName>
</protein>
<dbReference type="InterPro" id="IPR036925">
    <property type="entry name" value="TIF_IF2_dom3_sf"/>
</dbReference>
<dbReference type="CDD" id="cd03692">
    <property type="entry name" value="mtIF2_IVc"/>
    <property type="match status" value="1"/>
</dbReference>
<comment type="caution">
    <text evidence="12">The sequence shown here is derived from an EMBL/GenBank/DDBJ whole genome shotgun (WGS) entry which is preliminary data.</text>
</comment>
<feature type="region of interest" description="Disordered" evidence="10">
    <location>
        <begin position="58"/>
        <end position="78"/>
    </location>
</feature>
<dbReference type="SUPFAM" id="SSF50447">
    <property type="entry name" value="Translation proteins"/>
    <property type="match status" value="2"/>
</dbReference>
<evidence type="ECO:0000256" key="10">
    <source>
        <dbReference type="SAM" id="MobiDB-lite"/>
    </source>
</evidence>
<dbReference type="Gene3D" id="3.40.50.300">
    <property type="entry name" value="P-loop containing nucleotide triphosphate hydrolases"/>
    <property type="match status" value="1"/>
</dbReference>
<accession>A0A9D1NBI0</accession>
<organism evidence="12 13">
    <name type="scientific">Candidatus Stercoripulliclostridium merdipullorum</name>
    <dbReference type="NCBI Taxonomy" id="2840952"/>
    <lineage>
        <taxon>Bacteria</taxon>
        <taxon>Bacillati</taxon>
        <taxon>Bacillota</taxon>
        <taxon>Clostridia</taxon>
        <taxon>Eubacteriales</taxon>
        <taxon>Candidatus Stercoripulliclostridium</taxon>
    </lineage>
</organism>
<dbReference type="InterPro" id="IPR053905">
    <property type="entry name" value="EF-G-like_DII"/>
</dbReference>
<dbReference type="InterPro" id="IPR009000">
    <property type="entry name" value="Transl_B-barrel_sf"/>
</dbReference>
<feature type="compositionally biased region" description="Basic and acidic residues" evidence="10">
    <location>
        <begin position="111"/>
        <end position="130"/>
    </location>
</feature>
<evidence type="ECO:0000259" key="11">
    <source>
        <dbReference type="PROSITE" id="PS51722"/>
    </source>
</evidence>
<keyword evidence="3 8" id="KW-0396">Initiation factor</keyword>
<feature type="region of interest" description="G-domain" evidence="8">
    <location>
        <begin position="370"/>
        <end position="518"/>
    </location>
</feature>
<evidence type="ECO:0000256" key="7">
    <source>
        <dbReference type="ARBA" id="ARBA00025162"/>
    </source>
</evidence>
<dbReference type="HAMAP" id="MF_00100_B">
    <property type="entry name" value="IF_2_B"/>
    <property type="match status" value="1"/>
</dbReference>
<dbReference type="InterPro" id="IPR015760">
    <property type="entry name" value="TIF_IF2"/>
</dbReference>
<feature type="domain" description="Tr-type G" evidence="11">
    <location>
        <begin position="367"/>
        <end position="536"/>
    </location>
</feature>
<feature type="compositionally biased region" description="Low complexity" evidence="10">
    <location>
        <begin position="167"/>
        <end position="189"/>
    </location>
</feature>
<dbReference type="InterPro" id="IPR000795">
    <property type="entry name" value="T_Tr_GTP-bd_dom"/>
</dbReference>
<keyword evidence="8" id="KW-0963">Cytoplasm</keyword>
<evidence type="ECO:0000256" key="1">
    <source>
        <dbReference type="ARBA" id="ARBA00007733"/>
    </source>
</evidence>
<reference evidence="12" key="1">
    <citation type="submission" date="2020-10" db="EMBL/GenBank/DDBJ databases">
        <authorList>
            <person name="Gilroy R."/>
        </authorList>
    </citation>
    <scope>NUCLEOTIDE SEQUENCE</scope>
    <source>
        <strain evidence="12">23406</strain>
    </source>
</reference>
<dbReference type="InterPro" id="IPR027417">
    <property type="entry name" value="P-loop_NTPase"/>
</dbReference>
<dbReference type="FunFam" id="2.40.30.10:FF:000007">
    <property type="entry name" value="Translation initiation factor IF-2"/>
    <property type="match status" value="1"/>
</dbReference>
<dbReference type="GO" id="GO:0003924">
    <property type="term" value="F:GTPase activity"/>
    <property type="evidence" value="ECO:0007669"/>
    <property type="project" value="UniProtKB-UniRule"/>
</dbReference>
<dbReference type="Pfam" id="PF04760">
    <property type="entry name" value="IF2_N"/>
    <property type="match status" value="1"/>
</dbReference>
<evidence type="ECO:0000256" key="2">
    <source>
        <dbReference type="ARBA" id="ARBA00020675"/>
    </source>
</evidence>
<keyword evidence="5 8" id="KW-0648">Protein biosynthesis</keyword>
<comment type="similarity">
    <text evidence="1 8 9">Belongs to the TRAFAC class translation factor GTPase superfamily. Classic translation factor GTPase family. IF-2 subfamily.</text>
</comment>
<dbReference type="PROSITE" id="PS51722">
    <property type="entry name" value="G_TR_2"/>
    <property type="match status" value="1"/>
</dbReference>
<evidence type="ECO:0000256" key="8">
    <source>
        <dbReference type="HAMAP-Rule" id="MF_00100"/>
    </source>
</evidence>
<dbReference type="Pfam" id="PF11987">
    <property type="entry name" value="IF-2"/>
    <property type="match status" value="1"/>
</dbReference>
<dbReference type="CDD" id="cd03702">
    <property type="entry name" value="IF2_mtIF2_II"/>
    <property type="match status" value="1"/>
</dbReference>
<feature type="compositionally biased region" description="Basic and acidic residues" evidence="10">
    <location>
        <begin position="140"/>
        <end position="151"/>
    </location>
</feature>
<dbReference type="Pfam" id="PF22042">
    <property type="entry name" value="EF-G_D2"/>
    <property type="match status" value="1"/>
</dbReference>
<dbReference type="NCBIfam" id="TIGR00487">
    <property type="entry name" value="IF-2"/>
    <property type="match status" value="1"/>
</dbReference>
<feature type="binding site" evidence="8">
    <location>
        <begin position="476"/>
        <end position="479"/>
    </location>
    <ligand>
        <name>GTP</name>
        <dbReference type="ChEBI" id="CHEBI:37565"/>
    </ligand>
</feature>
<keyword evidence="6 8" id="KW-0342">GTP-binding</keyword>
<dbReference type="SUPFAM" id="SSF52156">
    <property type="entry name" value="Initiation factor IF2/eIF5b, domain 3"/>
    <property type="match status" value="1"/>
</dbReference>
<proteinExistence type="inferred from homology"/>
<dbReference type="AlphaFoldDB" id="A0A9D1NBI0"/>
<dbReference type="PANTHER" id="PTHR43381:SF5">
    <property type="entry name" value="TR-TYPE G DOMAIN-CONTAINING PROTEIN"/>
    <property type="match status" value="1"/>
</dbReference>
<evidence type="ECO:0000313" key="13">
    <source>
        <dbReference type="Proteomes" id="UP000886891"/>
    </source>
</evidence>
<feature type="compositionally biased region" description="Basic and acidic residues" evidence="10">
    <location>
        <begin position="212"/>
        <end position="228"/>
    </location>
</feature>
<evidence type="ECO:0000313" key="12">
    <source>
        <dbReference type="EMBL" id="HIV00073.1"/>
    </source>
</evidence>
<dbReference type="GO" id="GO:0005829">
    <property type="term" value="C:cytosol"/>
    <property type="evidence" value="ECO:0007669"/>
    <property type="project" value="TreeGrafter"/>
</dbReference>
<sequence>MIGNEGREQSRLLAEIGGYKKKIEDALTALQAKREALLRTMREQEERQREIERIEREKEEEIRKAASTPIIESTPEPVVESVKEKIEAIEPVVEIPEQDAKADTVEAPAAQKEEKEAVKSDAQEKARAALKENLINTYFEKPKKTTIEKPVIRKYIPPVEEQRPQRRPAGQSQSGAGGASRPSGPRPQSNAGSAGTTRIFIPSAMPTVGGKDSGKKRVDKQREGDKSHNLNKKSLVKKGYESVSAVIEYDEISGEIKKVRTRKVSDKKKDGFIQPVNAVIDHAVIPETITIKALSEKIGKTGTEIMKKLFILGIMKSINDNIDFDTADLIASEFGITLEKQHTETSEEKLLALHEDDGGDNPLDLVTRPPIVTIMGHVDHGKTSILDYIRKANVAAGEAGGITQHIGAYSIQVNGSPITFLDTPGHEAFTAMRARGANVTDIVVIVVAADDGIMPQTIEAINHSKAAGVGIIVAINKIDRVGADPDRILTQLTEHELLAEEWGGTIPVVRVSAKTGQGIEELLENILLSAEMMELKANPTRKAKGTIVEARLDKGKGPVATILVQNGTLKVGDWVVAGTVIGKVRAMIDDKGRAVAKAGPSMAVSVLGLQEVPNAGDQMMVVSDEKLMKQVAEERRAKERTGMISSAKVSLDDLFKDISEGSLKNLNLIVKADVQGSVEAIKESLIKLSTEEVKVSIVHAVAGAINESDVTLADTTNAIIIGFNVRPDANAKALAERNKIDIRLYRVIYDAIDDVNKAIKGLSAPKYREQYLGKAEVRVVYKISGVGNIAGAMVKDGKIVRNAKVRLIRNNIVVADTAISSLKRMKDDVKEVVQGFECGIGLENFNDLKEGDIIESFNVVQENE</sequence>
<dbReference type="Proteomes" id="UP000886891">
    <property type="component" value="Unassembled WGS sequence"/>
</dbReference>
<dbReference type="InterPro" id="IPR023115">
    <property type="entry name" value="TIF_IF2_dom3"/>
</dbReference>
<dbReference type="GO" id="GO:0003743">
    <property type="term" value="F:translation initiation factor activity"/>
    <property type="evidence" value="ECO:0007669"/>
    <property type="project" value="UniProtKB-UniRule"/>
</dbReference>
<name>A0A9D1NBI0_9FIRM</name>
<dbReference type="EMBL" id="DVOH01000022">
    <property type="protein sequence ID" value="HIV00073.1"/>
    <property type="molecule type" value="Genomic_DNA"/>
</dbReference>
<keyword evidence="4 8" id="KW-0547">Nucleotide-binding</keyword>
<dbReference type="PANTHER" id="PTHR43381">
    <property type="entry name" value="TRANSLATION INITIATION FACTOR IF-2-RELATED"/>
    <property type="match status" value="1"/>
</dbReference>
<evidence type="ECO:0000256" key="6">
    <source>
        <dbReference type="ARBA" id="ARBA00023134"/>
    </source>
</evidence>
<dbReference type="Pfam" id="PF00009">
    <property type="entry name" value="GTP_EFTU"/>
    <property type="match status" value="1"/>
</dbReference>
<dbReference type="CDD" id="cd01887">
    <property type="entry name" value="IF2_eIF5B"/>
    <property type="match status" value="1"/>
</dbReference>
<feature type="binding site" evidence="8">
    <location>
        <begin position="422"/>
        <end position="426"/>
    </location>
    <ligand>
        <name>GTP</name>
        <dbReference type="ChEBI" id="CHEBI:37565"/>
    </ligand>
</feature>
<dbReference type="FunFam" id="3.40.50.10050:FF:000001">
    <property type="entry name" value="Translation initiation factor IF-2"/>
    <property type="match status" value="1"/>
</dbReference>
<evidence type="ECO:0000256" key="5">
    <source>
        <dbReference type="ARBA" id="ARBA00022917"/>
    </source>
</evidence>
<dbReference type="InterPro" id="IPR006847">
    <property type="entry name" value="IF2_N"/>
</dbReference>
<dbReference type="NCBIfam" id="TIGR00231">
    <property type="entry name" value="small_GTP"/>
    <property type="match status" value="1"/>
</dbReference>
<dbReference type="Gene3D" id="2.40.30.10">
    <property type="entry name" value="Translation factors"/>
    <property type="match status" value="2"/>
</dbReference>
<dbReference type="InterPro" id="IPR000178">
    <property type="entry name" value="TF_IF2_bacterial-like"/>
</dbReference>
<dbReference type="InterPro" id="IPR005225">
    <property type="entry name" value="Small_GTP-bd"/>
</dbReference>
<gene>
    <name evidence="8 12" type="primary">infB</name>
    <name evidence="12" type="ORF">IAB14_03030</name>
</gene>
<dbReference type="InterPro" id="IPR044145">
    <property type="entry name" value="IF2_II"/>
</dbReference>
<dbReference type="FunFam" id="2.40.30.10:FF:000008">
    <property type="entry name" value="Translation initiation factor IF-2"/>
    <property type="match status" value="1"/>
</dbReference>
<comment type="subcellular location">
    <subcellularLocation>
        <location evidence="8">Cytoplasm</location>
    </subcellularLocation>
</comment>